<evidence type="ECO:0000313" key="2">
    <source>
        <dbReference type="EMBL" id="RMY38202.1"/>
    </source>
</evidence>
<reference evidence="2 3" key="1">
    <citation type="journal article" date="2018" name="BMC Genomics">
        <title>Genomic evidence for intraspecific hybridization in a clonal and extremely halotolerant yeast.</title>
        <authorList>
            <person name="Gostincar C."/>
            <person name="Stajich J.E."/>
            <person name="Zupancic J."/>
            <person name="Zalar P."/>
            <person name="Gunde-Cimerman N."/>
        </authorList>
    </citation>
    <scope>NUCLEOTIDE SEQUENCE [LARGE SCALE GENOMIC DNA]</scope>
    <source>
        <strain evidence="2 3">EXF-151</strain>
    </source>
</reference>
<feature type="region of interest" description="Disordered" evidence="1">
    <location>
        <begin position="511"/>
        <end position="641"/>
    </location>
</feature>
<feature type="compositionally biased region" description="Polar residues" evidence="1">
    <location>
        <begin position="594"/>
        <end position="609"/>
    </location>
</feature>
<dbReference type="EMBL" id="QWIN01001647">
    <property type="protein sequence ID" value="RMY38202.1"/>
    <property type="molecule type" value="Genomic_DNA"/>
</dbReference>
<dbReference type="Proteomes" id="UP000270230">
    <property type="component" value="Unassembled WGS sequence"/>
</dbReference>
<feature type="region of interest" description="Disordered" evidence="1">
    <location>
        <begin position="84"/>
        <end position="324"/>
    </location>
</feature>
<feature type="compositionally biased region" description="Acidic residues" evidence="1">
    <location>
        <begin position="113"/>
        <end position="125"/>
    </location>
</feature>
<accession>A0A3M7BEC4</accession>
<feature type="compositionally biased region" description="Polar residues" evidence="1">
    <location>
        <begin position="511"/>
        <end position="537"/>
    </location>
</feature>
<feature type="compositionally biased region" description="Basic and acidic residues" evidence="1">
    <location>
        <begin position="201"/>
        <end position="229"/>
    </location>
</feature>
<name>A0A3M7BEC4_HORWE</name>
<organism evidence="2 3">
    <name type="scientific">Hortaea werneckii</name>
    <name type="common">Black yeast</name>
    <name type="synonym">Cladosporium werneckii</name>
    <dbReference type="NCBI Taxonomy" id="91943"/>
    <lineage>
        <taxon>Eukaryota</taxon>
        <taxon>Fungi</taxon>
        <taxon>Dikarya</taxon>
        <taxon>Ascomycota</taxon>
        <taxon>Pezizomycotina</taxon>
        <taxon>Dothideomycetes</taxon>
        <taxon>Dothideomycetidae</taxon>
        <taxon>Mycosphaerellales</taxon>
        <taxon>Teratosphaeriaceae</taxon>
        <taxon>Hortaea</taxon>
    </lineage>
</organism>
<gene>
    <name evidence="2" type="ORF">D0865_13152</name>
</gene>
<feature type="compositionally biased region" description="Polar residues" evidence="1">
    <location>
        <begin position="98"/>
        <end position="107"/>
    </location>
</feature>
<evidence type="ECO:0000256" key="1">
    <source>
        <dbReference type="SAM" id="MobiDB-lite"/>
    </source>
</evidence>
<proteinExistence type="predicted"/>
<comment type="caution">
    <text evidence="2">The sequence shown here is derived from an EMBL/GenBank/DDBJ whole genome shotgun (WGS) entry which is preliminary data.</text>
</comment>
<feature type="compositionally biased region" description="Basic and acidic residues" evidence="1">
    <location>
        <begin position="294"/>
        <end position="309"/>
    </location>
</feature>
<feature type="region of interest" description="Disordered" evidence="1">
    <location>
        <begin position="447"/>
        <end position="477"/>
    </location>
</feature>
<evidence type="ECO:0000313" key="3">
    <source>
        <dbReference type="Proteomes" id="UP000270230"/>
    </source>
</evidence>
<sequence>MEVHRSFLSSLTWRLSRNVTPAALHGTLNRFDYALASDFALDLKFLWRRLAQTSLVSQAICARTQLSPSFAAEDSERHVKGAAVARRGPLRDLDPNNVLPTPATQPSLKVANSDDDLAITDEDEASREPPRSTRATRSGGRKVNYDMKYHPMDEVTRPKRAAKRIPASCPPKSSIKIDLETSDASSNIDLDFPSGDDESELESKNSDIELVRKPDPRATRHSARSEARKAVNYSRKHHPQDHGLPGFQRRAKRIKLEHSDAVRKKSYAGGGLDDDDIGNFQQRSDSLKGSDTGVEGHVDEQKGTIDDLPIHSQSLGGSDEGRPDPKLFASFKNDSEAASMEDAGIANSTDNEFAHGDRMNKSGVEQFGDMDYLGLFPSETHGNPEAQTSSLAASPKKEMVSAEEQVQLNRADASLTIVKPYFSGYQGYVLNPSAVRFELSRATVVDHAPSQPQDFDQPATGSPLSGADTTSDNGIPQDSQFALESIQETAPQASLASTSFACFEESSVNQRRASPSCSSNTLCAVDESSPQGLTPSFNLDDAKEKGGGTHSLVPVSAQLQPPLPEDANGPHPRSAYLPVIHVQHEDEDDLVSPLLSSLGQNESPATKATTGDGELPSTCAQSMASAEEGTNELPPSGQENH</sequence>
<feature type="compositionally biased region" description="Polar residues" evidence="1">
    <location>
        <begin position="279"/>
        <end position="289"/>
    </location>
</feature>
<dbReference type="VEuPathDB" id="FungiDB:BTJ68_14322"/>
<dbReference type="AlphaFoldDB" id="A0A3M7BEC4"/>
<dbReference type="OrthoDB" id="5430111at2759"/>
<protein>
    <submittedName>
        <fullName evidence="2">Uncharacterized protein</fullName>
    </submittedName>
</protein>
<feature type="compositionally biased region" description="Basic and acidic residues" evidence="1">
    <location>
        <begin position="143"/>
        <end position="157"/>
    </location>
</feature>
<feature type="compositionally biased region" description="Basic and acidic residues" evidence="1">
    <location>
        <begin position="254"/>
        <end position="263"/>
    </location>
</feature>
<feature type="compositionally biased region" description="Polar residues" evidence="1">
    <location>
        <begin position="450"/>
        <end position="477"/>
    </location>
</feature>